<feature type="transmembrane region" description="Helical" evidence="8">
    <location>
        <begin position="421"/>
        <end position="442"/>
    </location>
</feature>
<evidence type="ECO:0000313" key="11">
    <source>
        <dbReference type="Proteomes" id="UP001562425"/>
    </source>
</evidence>
<sequence>MGNTVIAFLGLFILWWAWLAFNTASSYGLSRGRWGFTIRAAVMTMLGSMGGGVLACAFSIFDNKGKAYPFQIMNGVLASLVSVTGGCYLYDSWSAVLTGAIGSLLCLLCMKLMDKFKIDDPLYACTVHGVGGAWGLISIGLFAVDPISQPTTGGRSGLFLGGGFDLLKSQMAEAGTILVWGLLTTWTLLWIINQFVRVKLTPEEEALGADYVEHEVDHARNALEEMKPLWSREVELSDGLQYRLSSSVASARDLSSGMYKGNINAAFTDGNGVPFGASAKNDQTQGSHSTARGSQSESGELIDYSDDVILSQFHADAIKQAGFGKFQLIASIISGLGLTGHAIQVYAVFYIIPSAEVEYCILDTEKNWLGSITLLGMALGSLLWGGLAGRAGRRKSLLSCLAVCGVFSAIAAFMPTYGPFMMARFCAAAGIGGVLPTAAVYLSEMTPVNYRARILGILGAFGVAGGLVAGALATITVPATGQKVILENKEHFSAWHRYLLLSTLPTFASILGLFWLPESPRYLLENSREVEALTIYQKIYQSNRTRGGYSLTELELPGTRTHRNLPTSVLQEMATSVMLFFGGFIQLFNKVNFKRTLLLFAAWSATIFVYHGLTIYIAEFSKSTESENYYRNTINKDNMSYENTDFNKSIENIVYTNCRFVNCTFRRMFISHVSFNNCSFQDTEFTNVKTSRTQFKFSSLEDVGLIDTDLTERHFVDCTMNNITTLRLVSTCDRDFEYNIYLDSLWKSHFGALLPGIIFMLMVGEGSHRFGRSRSATLCFGFSISLAITFAFLHHEPQVIWTAGCAQALALAGIAALTLLAIESYTTSLRCTAVGFFVCGGHIGALLGALLYAAFPVTSSKVAAIVSTIFLSFPISSAIILKDPCLLL</sequence>
<evidence type="ECO:0000256" key="8">
    <source>
        <dbReference type="SAM" id="Phobius"/>
    </source>
</evidence>
<evidence type="ECO:0000259" key="9">
    <source>
        <dbReference type="PROSITE" id="PS50850"/>
    </source>
</evidence>
<dbReference type="InterPro" id="IPR036259">
    <property type="entry name" value="MFS_trans_sf"/>
</dbReference>
<dbReference type="InterPro" id="IPR029020">
    <property type="entry name" value="Ammonium/urea_transptr"/>
</dbReference>
<dbReference type="Pfam" id="PF23894">
    <property type="entry name" value="LD_SV2"/>
    <property type="match status" value="1"/>
</dbReference>
<keyword evidence="5 8" id="KW-1133">Transmembrane helix</keyword>
<evidence type="ECO:0000256" key="2">
    <source>
        <dbReference type="ARBA" id="ARBA00008335"/>
    </source>
</evidence>
<feature type="transmembrane region" description="Helical" evidence="8">
    <location>
        <begin position="861"/>
        <end position="881"/>
    </location>
</feature>
<dbReference type="Pfam" id="PF00083">
    <property type="entry name" value="Sugar_tr"/>
    <property type="match status" value="1"/>
</dbReference>
<name>A0ABD1CGX5_CULPP</name>
<dbReference type="InterPro" id="IPR005828">
    <property type="entry name" value="MFS_sugar_transport-like"/>
</dbReference>
<dbReference type="Pfam" id="PF00909">
    <property type="entry name" value="Ammonium_transp"/>
    <property type="match status" value="1"/>
</dbReference>
<feature type="transmembrane region" description="Helical" evidence="8">
    <location>
        <begin position="745"/>
        <end position="763"/>
    </location>
</feature>
<dbReference type="Proteomes" id="UP001562425">
    <property type="component" value="Unassembled WGS sequence"/>
</dbReference>
<feature type="transmembrane region" description="Helical" evidence="8">
    <location>
        <begin position="775"/>
        <end position="793"/>
    </location>
</feature>
<feature type="transmembrane region" description="Helical" evidence="8">
    <location>
        <begin position="328"/>
        <end position="352"/>
    </location>
</feature>
<keyword evidence="4 8" id="KW-0812">Transmembrane</keyword>
<reference evidence="10 11" key="1">
    <citation type="submission" date="2024-05" db="EMBL/GenBank/DDBJ databases">
        <title>Culex pipiens pipiens assembly and annotation.</title>
        <authorList>
            <person name="Alout H."/>
            <person name="Durand T."/>
        </authorList>
    </citation>
    <scope>NUCLEOTIDE SEQUENCE [LARGE SCALE GENOMIC DNA]</scope>
    <source>
        <strain evidence="10">HA-2024</strain>
        <tissue evidence="10">Whole body</tissue>
    </source>
</reference>
<evidence type="ECO:0000256" key="3">
    <source>
        <dbReference type="ARBA" id="ARBA00022448"/>
    </source>
</evidence>
<dbReference type="SUPFAM" id="SSF111352">
    <property type="entry name" value="Ammonium transporter"/>
    <property type="match status" value="1"/>
</dbReference>
<dbReference type="InterPro" id="IPR055415">
    <property type="entry name" value="LD_SV2"/>
</dbReference>
<feature type="transmembrane region" description="Helical" evidence="8">
    <location>
        <begin position="36"/>
        <end position="61"/>
    </location>
</feature>
<feature type="transmembrane region" description="Helical" evidence="8">
    <location>
        <begin position="396"/>
        <end position="415"/>
    </location>
</feature>
<feature type="transmembrane region" description="Helical" evidence="8">
    <location>
        <begin position="174"/>
        <end position="192"/>
    </location>
</feature>
<evidence type="ECO:0000313" key="10">
    <source>
        <dbReference type="EMBL" id="KAL1375651.1"/>
    </source>
</evidence>
<dbReference type="SUPFAM" id="SSF141571">
    <property type="entry name" value="Pentapeptide repeat-like"/>
    <property type="match status" value="1"/>
</dbReference>
<feature type="transmembrane region" description="Helical" evidence="8">
    <location>
        <begin position="122"/>
        <end position="144"/>
    </location>
</feature>
<proteinExistence type="inferred from homology"/>
<comment type="caution">
    <text evidence="10">The sequence shown here is derived from an EMBL/GenBank/DDBJ whole genome shotgun (WGS) entry which is preliminary data.</text>
</comment>
<accession>A0ABD1CGX5</accession>
<dbReference type="InterPro" id="IPR024041">
    <property type="entry name" value="NH4_transpt_AmtB-like_dom"/>
</dbReference>
<feature type="transmembrane region" description="Helical" evidence="8">
    <location>
        <begin position="834"/>
        <end position="855"/>
    </location>
</feature>
<dbReference type="PANTHER" id="PTHR23511:SF34">
    <property type="entry name" value="SYNAPTIC VESICLE GLYCOPROTEIN 2"/>
    <property type="match status" value="1"/>
</dbReference>
<keyword evidence="11" id="KW-1185">Reference proteome</keyword>
<dbReference type="Gene3D" id="1.20.1250.20">
    <property type="entry name" value="MFS general substrate transporter like domains"/>
    <property type="match status" value="1"/>
</dbReference>
<feature type="transmembrane region" description="Helical" evidence="8">
    <location>
        <begin position="454"/>
        <end position="475"/>
    </location>
</feature>
<feature type="transmembrane region" description="Helical" evidence="8">
    <location>
        <begin position="368"/>
        <end position="389"/>
    </location>
</feature>
<feature type="transmembrane region" description="Helical" evidence="8">
    <location>
        <begin position="597"/>
        <end position="618"/>
    </location>
</feature>
<evidence type="ECO:0000256" key="4">
    <source>
        <dbReference type="ARBA" id="ARBA00022692"/>
    </source>
</evidence>
<dbReference type="GO" id="GO:0016020">
    <property type="term" value="C:membrane"/>
    <property type="evidence" value="ECO:0007669"/>
    <property type="project" value="UniProtKB-SubCell"/>
</dbReference>
<dbReference type="PANTHER" id="PTHR23511">
    <property type="entry name" value="SYNAPTIC VESICLE GLYCOPROTEIN 2"/>
    <property type="match status" value="1"/>
</dbReference>
<protein>
    <recommendedName>
        <fullName evidence="9">Major facilitator superfamily (MFS) profile domain-containing protein</fullName>
    </recommendedName>
</protein>
<dbReference type="InterPro" id="IPR020846">
    <property type="entry name" value="MFS_dom"/>
</dbReference>
<keyword evidence="3" id="KW-0813">Transport</keyword>
<keyword evidence="6 8" id="KW-0472">Membrane</keyword>
<feature type="region of interest" description="Disordered" evidence="7">
    <location>
        <begin position="277"/>
        <end position="299"/>
    </location>
</feature>
<evidence type="ECO:0000256" key="6">
    <source>
        <dbReference type="ARBA" id="ARBA00023136"/>
    </source>
</evidence>
<comment type="similarity">
    <text evidence="2">Belongs to the major facilitator superfamily.</text>
</comment>
<dbReference type="AlphaFoldDB" id="A0ABD1CGX5"/>
<evidence type="ECO:0000256" key="7">
    <source>
        <dbReference type="SAM" id="MobiDB-lite"/>
    </source>
</evidence>
<evidence type="ECO:0000256" key="1">
    <source>
        <dbReference type="ARBA" id="ARBA00004141"/>
    </source>
</evidence>
<feature type="transmembrane region" description="Helical" evidence="8">
    <location>
        <begin position="495"/>
        <end position="516"/>
    </location>
</feature>
<feature type="domain" description="Major facilitator superfamily (MFS) profile" evidence="9">
    <location>
        <begin position="328"/>
        <end position="888"/>
    </location>
</feature>
<dbReference type="SUPFAM" id="SSF103473">
    <property type="entry name" value="MFS general substrate transporter"/>
    <property type="match status" value="2"/>
</dbReference>
<feature type="compositionally biased region" description="Polar residues" evidence="7">
    <location>
        <begin position="280"/>
        <end position="298"/>
    </location>
</feature>
<dbReference type="Gene3D" id="2.160.20.80">
    <property type="entry name" value="E3 ubiquitin-protein ligase SopA"/>
    <property type="match status" value="1"/>
</dbReference>
<dbReference type="Gene3D" id="1.10.3430.10">
    <property type="entry name" value="Ammonium transporter AmtB like domains"/>
    <property type="match status" value="1"/>
</dbReference>
<gene>
    <name evidence="10" type="ORF">pipiens_017373</name>
</gene>
<evidence type="ECO:0000256" key="5">
    <source>
        <dbReference type="ARBA" id="ARBA00022989"/>
    </source>
</evidence>
<feature type="transmembrane region" description="Helical" evidence="8">
    <location>
        <begin position="799"/>
        <end position="822"/>
    </location>
</feature>
<dbReference type="PROSITE" id="PS50850">
    <property type="entry name" value="MFS"/>
    <property type="match status" value="1"/>
</dbReference>
<organism evidence="10 11">
    <name type="scientific">Culex pipiens pipiens</name>
    <name type="common">Northern house mosquito</name>
    <dbReference type="NCBI Taxonomy" id="38569"/>
    <lineage>
        <taxon>Eukaryota</taxon>
        <taxon>Metazoa</taxon>
        <taxon>Ecdysozoa</taxon>
        <taxon>Arthropoda</taxon>
        <taxon>Hexapoda</taxon>
        <taxon>Insecta</taxon>
        <taxon>Pterygota</taxon>
        <taxon>Neoptera</taxon>
        <taxon>Endopterygota</taxon>
        <taxon>Diptera</taxon>
        <taxon>Nematocera</taxon>
        <taxon>Culicoidea</taxon>
        <taxon>Culicidae</taxon>
        <taxon>Culicinae</taxon>
        <taxon>Culicini</taxon>
        <taxon>Culex</taxon>
        <taxon>Culex</taxon>
    </lineage>
</organism>
<feature type="transmembrane region" description="Helical" evidence="8">
    <location>
        <begin position="92"/>
        <end position="110"/>
    </location>
</feature>
<dbReference type="EMBL" id="JBEHCU010012320">
    <property type="protein sequence ID" value="KAL1375651.1"/>
    <property type="molecule type" value="Genomic_DNA"/>
</dbReference>
<comment type="subcellular location">
    <subcellularLocation>
        <location evidence="1">Membrane</location>
        <topology evidence="1">Multi-pass membrane protein</topology>
    </subcellularLocation>
</comment>